<evidence type="ECO:0000256" key="8">
    <source>
        <dbReference type="ARBA" id="ARBA00023136"/>
    </source>
</evidence>
<keyword evidence="7" id="KW-1133">Transmembrane helix</keyword>
<keyword evidence="2" id="KW-0813">Transport</keyword>
<keyword evidence="3" id="KW-1003">Cell membrane</keyword>
<keyword evidence="4" id="KW-0997">Cell inner membrane</keyword>
<keyword evidence="13" id="KW-1185">Reference proteome</keyword>
<proteinExistence type="predicted"/>
<dbReference type="Pfam" id="PF11356">
    <property type="entry name" value="T2SSC"/>
    <property type="match status" value="1"/>
</dbReference>
<accession>A0ABT5YA44</accession>
<reference evidence="12" key="1">
    <citation type="submission" date="2022-07" db="EMBL/GenBank/DDBJ databases">
        <title>Marinobacter iranensis a new bacterium isolate from a hipersaline lake in Iran.</title>
        <authorList>
            <person name="Mohammad A.M.A."/>
            <person name="Cristina S.-P."/>
            <person name="Antonio V."/>
        </authorList>
    </citation>
    <scope>NUCLEOTIDE SEQUENCE</scope>
    <source>
        <strain evidence="12">71-i</strain>
    </source>
</reference>
<organism evidence="12 13">
    <name type="scientific">Marinobacter iranensis</name>
    <dbReference type="NCBI Taxonomy" id="2962607"/>
    <lineage>
        <taxon>Bacteria</taxon>
        <taxon>Pseudomonadati</taxon>
        <taxon>Pseudomonadota</taxon>
        <taxon>Gammaproteobacteria</taxon>
        <taxon>Pseudomonadales</taxon>
        <taxon>Marinobacteraceae</taxon>
        <taxon>Marinobacter</taxon>
    </lineage>
</organism>
<evidence type="ECO:0000313" key="12">
    <source>
        <dbReference type="EMBL" id="MDF0750553.1"/>
    </source>
</evidence>
<name>A0ABT5YA44_9GAMM</name>
<keyword evidence="10" id="KW-0732">Signal</keyword>
<comment type="subcellular location">
    <subcellularLocation>
        <location evidence="1">Cell inner membrane</location>
    </subcellularLocation>
</comment>
<feature type="compositionally biased region" description="Polar residues" evidence="9">
    <location>
        <begin position="163"/>
        <end position="176"/>
    </location>
</feature>
<dbReference type="Proteomes" id="UP001143391">
    <property type="component" value="Unassembled WGS sequence"/>
</dbReference>
<comment type="caution">
    <text evidence="12">The sequence shown here is derived from an EMBL/GenBank/DDBJ whole genome shotgun (WGS) entry which is preliminary data.</text>
</comment>
<dbReference type="Gene3D" id="2.30.30.830">
    <property type="match status" value="1"/>
</dbReference>
<keyword evidence="8" id="KW-0472">Membrane</keyword>
<evidence type="ECO:0000256" key="1">
    <source>
        <dbReference type="ARBA" id="ARBA00004533"/>
    </source>
</evidence>
<evidence type="ECO:0000256" key="6">
    <source>
        <dbReference type="ARBA" id="ARBA00022927"/>
    </source>
</evidence>
<feature type="domain" description="Type II secretion system protein GspC N-terminal" evidence="11">
    <location>
        <begin position="22"/>
        <end position="153"/>
    </location>
</feature>
<evidence type="ECO:0000259" key="11">
    <source>
        <dbReference type="Pfam" id="PF11356"/>
    </source>
</evidence>
<evidence type="ECO:0000313" key="13">
    <source>
        <dbReference type="Proteomes" id="UP001143391"/>
    </source>
</evidence>
<dbReference type="RefSeq" id="WP_275706084.1">
    <property type="nucleotide sequence ID" value="NZ_JANCMW010000005.1"/>
</dbReference>
<dbReference type="EMBL" id="JANCMW010000005">
    <property type="protein sequence ID" value="MDF0750553.1"/>
    <property type="molecule type" value="Genomic_DNA"/>
</dbReference>
<evidence type="ECO:0000256" key="5">
    <source>
        <dbReference type="ARBA" id="ARBA00022692"/>
    </source>
</evidence>
<feature type="region of interest" description="Disordered" evidence="9">
    <location>
        <begin position="158"/>
        <end position="204"/>
    </location>
</feature>
<feature type="chain" id="PRO_5045997550" evidence="10">
    <location>
        <begin position="22"/>
        <end position="220"/>
    </location>
</feature>
<gene>
    <name evidence="12" type="ORF">NLU14_09935</name>
</gene>
<evidence type="ECO:0000256" key="4">
    <source>
        <dbReference type="ARBA" id="ARBA00022519"/>
    </source>
</evidence>
<evidence type="ECO:0000256" key="3">
    <source>
        <dbReference type="ARBA" id="ARBA00022475"/>
    </source>
</evidence>
<keyword evidence="5" id="KW-0812">Transmembrane</keyword>
<evidence type="ECO:0000256" key="9">
    <source>
        <dbReference type="SAM" id="MobiDB-lite"/>
    </source>
</evidence>
<sequence length="220" mass="24033">MLLTSSRLPLILATVAGIAMATVTAWQGVRFWQDETGTGDAASTSDQAMAATEARQEPEVNLASLDLFGVPGAEAPEAEPDTENLPETNLRLFLRGVLAASGDFPGSALIEDDKSNTEAYLVGDELPGDATLRSVRANRVIIERRGKLENLYFPENEDRSGLSMASTETSGQQQEPGGTRIRPAGTEQRSSSVNTESSEQRREEIRRRLEQLRERLRTNN</sequence>
<evidence type="ECO:0000256" key="2">
    <source>
        <dbReference type="ARBA" id="ARBA00022448"/>
    </source>
</evidence>
<evidence type="ECO:0000256" key="10">
    <source>
        <dbReference type="SAM" id="SignalP"/>
    </source>
</evidence>
<protein>
    <submittedName>
        <fullName evidence="12">General secretion pathway protein GspC</fullName>
    </submittedName>
</protein>
<dbReference type="InterPro" id="IPR024961">
    <property type="entry name" value="T2SS_GspC_N"/>
</dbReference>
<keyword evidence="6" id="KW-0653">Protein transport</keyword>
<feature type="signal peptide" evidence="10">
    <location>
        <begin position="1"/>
        <end position="21"/>
    </location>
</feature>
<evidence type="ECO:0000256" key="7">
    <source>
        <dbReference type="ARBA" id="ARBA00022989"/>
    </source>
</evidence>